<keyword evidence="1" id="KW-0472">Membrane</keyword>
<keyword evidence="1" id="KW-1133">Transmembrane helix</keyword>
<feature type="transmembrane region" description="Helical" evidence="1">
    <location>
        <begin position="378"/>
        <end position="403"/>
    </location>
</feature>
<dbReference type="Pfam" id="PF03929">
    <property type="entry name" value="PepSY_TM"/>
    <property type="match status" value="1"/>
</dbReference>
<dbReference type="Proteomes" id="UP000183299">
    <property type="component" value="Unassembled WGS sequence"/>
</dbReference>
<dbReference type="OrthoDB" id="9791166at2"/>
<sequence>MVALDQSPAQESQGAADHTAKFYRAAWRWHFYAGLYVIPFFIMLAVTGMLMMWIAFIDGRDGEKTAVIPQEAPLAVSVQAQAALDAFPDGRLIQYVAPRADDLAALFRIDTDAGAMVAVVDPYTADVLETFPRRSGLYDLMDNTHGELLIGVTGDRMVEIAASLGVILLVTGLYLWWPREARLREALLPNLRARGRALWKNLHSVVGIWISVILLFFLISGLSWAGVWGEKVVQAWSSFPAEKWGAPLSDVTHGSMNDGPKEVPWALEQTLMPASGSLFGEDGLKAGVPVTLDTMDALAREIGFDARYQMNLPKGETGVFTFSRDSMNTDSVDPLSDRTVHVDRYTGKILADVRYEDYSLMGKAMAVGIALHMGTAGLWVILLNTVFCLSEIFLCVSGVVMWWKRRPSGSFRIAPPPMPKNMPLWKGAVVLGLLLSFAFPMAGLTLLTVLLLDWLVISRVPALRRVLL</sequence>
<feature type="transmembrane region" description="Helical" evidence="1">
    <location>
        <begin position="198"/>
        <end position="219"/>
    </location>
</feature>
<feature type="transmembrane region" description="Helical" evidence="1">
    <location>
        <begin position="424"/>
        <end position="457"/>
    </location>
</feature>
<evidence type="ECO:0000256" key="1">
    <source>
        <dbReference type="SAM" id="Phobius"/>
    </source>
</evidence>
<organism evidence="2 3">
    <name type="scientific">Celeribacter halophilus</name>
    <dbReference type="NCBI Taxonomy" id="576117"/>
    <lineage>
        <taxon>Bacteria</taxon>
        <taxon>Pseudomonadati</taxon>
        <taxon>Pseudomonadota</taxon>
        <taxon>Alphaproteobacteria</taxon>
        <taxon>Rhodobacterales</taxon>
        <taxon>Roseobacteraceae</taxon>
        <taxon>Celeribacter</taxon>
    </lineage>
</organism>
<dbReference type="STRING" id="576117.SAMN04488138_101232"/>
<dbReference type="PANTHER" id="PTHR34219">
    <property type="entry name" value="IRON-REGULATED INNER MEMBRANE PROTEIN-RELATED"/>
    <property type="match status" value="1"/>
</dbReference>
<dbReference type="RefSeq" id="WP_066603364.1">
    <property type="nucleotide sequence ID" value="NZ_FORY01000001.1"/>
</dbReference>
<dbReference type="AlphaFoldDB" id="A0A1I3N066"/>
<proteinExistence type="predicted"/>
<feature type="transmembrane region" description="Helical" evidence="1">
    <location>
        <begin position="157"/>
        <end position="177"/>
    </location>
</feature>
<keyword evidence="1" id="KW-0812">Transmembrane</keyword>
<accession>A0A1I3N066</accession>
<feature type="transmembrane region" description="Helical" evidence="1">
    <location>
        <begin position="31"/>
        <end position="56"/>
    </location>
</feature>
<dbReference type="PANTHER" id="PTHR34219:SF1">
    <property type="entry name" value="PEPSY DOMAIN-CONTAINING PROTEIN"/>
    <property type="match status" value="1"/>
</dbReference>
<name>A0A1I3N066_9RHOB</name>
<keyword evidence="3" id="KW-1185">Reference proteome</keyword>
<dbReference type="EMBL" id="FORY01000001">
    <property type="protein sequence ID" value="SFJ02764.1"/>
    <property type="molecule type" value="Genomic_DNA"/>
</dbReference>
<reference evidence="2 3" key="1">
    <citation type="submission" date="2016-10" db="EMBL/GenBank/DDBJ databases">
        <authorList>
            <person name="de Groot N.N."/>
        </authorList>
    </citation>
    <scope>NUCLEOTIDE SEQUENCE [LARGE SCALE GENOMIC DNA]</scope>
    <source>
        <strain evidence="2 3">CGMCC 1.8891</strain>
    </source>
</reference>
<gene>
    <name evidence="2" type="ORF">SAMN04488138_101232</name>
</gene>
<dbReference type="InterPro" id="IPR005625">
    <property type="entry name" value="PepSY-ass_TM"/>
</dbReference>
<evidence type="ECO:0000313" key="3">
    <source>
        <dbReference type="Proteomes" id="UP000183299"/>
    </source>
</evidence>
<protein>
    <submittedName>
        <fullName evidence="2">Uncharacterized iron-regulated membrane protein</fullName>
    </submittedName>
</protein>
<dbReference type="GeneID" id="98663704"/>
<evidence type="ECO:0000313" key="2">
    <source>
        <dbReference type="EMBL" id="SFJ02764.1"/>
    </source>
</evidence>